<evidence type="ECO:0000256" key="2">
    <source>
        <dbReference type="ARBA" id="ARBA00022723"/>
    </source>
</evidence>
<evidence type="ECO:0000256" key="1">
    <source>
        <dbReference type="ARBA" id="ARBA00010617"/>
    </source>
</evidence>
<dbReference type="EMBL" id="DUZY01000001">
    <property type="protein sequence ID" value="DAD20164.1"/>
    <property type="molecule type" value="Genomic_DNA"/>
</dbReference>
<keyword evidence="2" id="KW-0479">Metal-binding</keyword>
<dbReference type="AlphaFoldDB" id="A0A822XFB7"/>
<keyword evidence="4" id="KW-0408">Iron</keyword>
<reference evidence="5 6" key="1">
    <citation type="journal article" date="2020" name="Mol. Biol. Evol.">
        <title>Distinct Expression and Methylation Patterns for Genes with Different Fates following a Single Whole-Genome Duplication in Flowering Plants.</title>
        <authorList>
            <person name="Shi T."/>
            <person name="Rahmani R.S."/>
            <person name="Gugger P.F."/>
            <person name="Wang M."/>
            <person name="Li H."/>
            <person name="Zhang Y."/>
            <person name="Li Z."/>
            <person name="Wang Q."/>
            <person name="Van de Peer Y."/>
            <person name="Marchal K."/>
            <person name="Chen J."/>
        </authorList>
    </citation>
    <scope>NUCLEOTIDE SEQUENCE [LARGE SCALE GENOMIC DNA]</scope>
    <source>
        <tissue evidence="5">Leaf</tissue>
    </source>
</reference>
<organism evidence="5 6">
    <name type="scientific">Nelumbo nucifera</name>
    <name type="common">Sacred lotus</name>
    <dbReference type="NCBI Taxonomy" id="4432"/>
    <lineage>
        <taxon>Eukaryota</taxon>
        <taxon>Viridiplantae</taxon>
        <taxon>Streptophyta</taxon>
        <taxon>Embryophyta</taxon>
        <taxon>Tracheophyta</taxon>
        <taxon>Spermatophyta</taxon>
        <taxon>Magnoliopsida</taxon>
        <taxon>Proteales</taxon>
        <taxon>Nelumbonaceae</taxon>
        <taxon>Nelumbo</taxon>
    </lineage>
</organism>
<dbReference type="PANTHER" id="PTHR24296">
    <property type="entry name" value="CYTOCHROME P450"/>
    <property type="match status" value="1"/>
</dbReference>
<dbReference type="SUPFAM" id="SSF48264">
    <property type="entry name" value="Cytochrome P450"/>
    <property type="match status" value="1"/>
</dbReference>
<dbReference type="Gene3D" id="1.10.630.10">
    <property type="entry name" value="Cytochrome P450"/>
    <property type="match status" value="1"/>
</dbReference>
<dbReference type="InterPro" id="IPR001128">
    <property type="entry name" value="Cyt_P450"/>
</dbReference>
<dbReference type="Proteomes" id="UP000607653">
    <property type="component" value="Unassembled WGS sequence"/>
</dbReference>
<dbReference type="InterPro" id="IPR036396">
    <property type="entry name" value="Cyt_P450_sf"/>
</dbReference>
<comment type="similarity">
    <text evidence="1">Belongs to the cytochrome P450 family.</text>
</comment>
<evidence type="ECO:0000256" key="3">
    <source>
        <dbReference type="ARBA" id="ARBA00023002"/>
    </source>
</evidence>
<evidence type="ECO:0000313" key="5">
    <source>
        <dbReference type="EMBL" id="DAD20164.1"/>
    </source>
</evidence>
<keyword evidence="6" id="KW-1185">Reference proteome</keyword>
<gene>
    <name evidence="5" type="ORF">HUJ06_021627</name>
</gene>
<sequence length="176" mass="20264">MPTLIWKLLRWLNVGREKKLAKAREIADLNIANCISVVRQELLRGVETHGLLSSYIRLSKTDDEFLRDTTLNFLVAGRDTIASVLSWFIWLTSRTPRVEAKILEKLRLKYWVFDPNDLRGLVYLHAACCESLRLYPPLPMNRKVVIKNDVLPDGNCVRPGMQILVSTCALGRMPWM</sequence>
<dbReference type="GO" id="GO:0016705">
    <property type="term" value="F:oxidoreductase activity, acting on paired donors, with incorporation or reduction of molecular oxygen"/>
    <property type="evidence" value="ECO:0007669"/>
    <property type="project" value="InterPro"/>
</dbReference>
<dbReference type="GO" id="GO:0004497">
    <property type="term" value="F:monooxygenase activity"/>
    <property type="evidence" value="ECO:0007669"/>
    <property type="project" value="InterPro"/>
</dbReference>
<name>A0A822XFB7_NELNU</name>
<dbReference type="GO" id="GO:0020037">
    <property type="term" value="F:heme binding"/>
    <property type="evidence" value="ECO:0007669"/>
    <property type="project" value="InterPro"/>
</dbReference>
<dbReference type="GO" id="GO:0005506">
    <property type="term" value="F:iron ion binding"/>
    <property type="evidence" value="ECO:0007669"/>
    <property type="project" value="InterPro"/>
</dbReference>
<evidence type="ECO:0000313" key="6">
    <source>
        <dbReference type="Proteomes" id="UP000607653"/>
    </source>
</evidence>
<protein>
    <submittedName>
        <fullName evidence="5">Uncharacterized protein</fullName>
    </submittedName>
</protein>
<accession>A0A822XFB7</accession>
<evidence type="ECO:0000256" key="4">
    <source>
        <dbReference type="ARBA" id="ARBA00023004"/>
    </source>
</evidence>
<proteinExistence type="inferred from homology"/>
<dbReference type="Pfam" id="PF00067">
    <property type="entry name" value="p450"/>
    <property type="match status" value="1"/>
</dbReference>
<keyword evidence="3" id="KW-0560">Oxidoreductase</keyword>
<comment type="caution">
    <text evidence="5">The sequence shown here is derived from an EMBL/GenBank/DDBJ whole genome shotgun (WGS) entry which is preliminary data.</text>
</comment>